<evidence type="ECO:0000256" key="1">
    <source>
        <dbReference type="SAM" id="MobiDB-lite"/>
    </source>
</evidence>
<name>A0A6N9YK88_9ACTN</name>
<dbReference type="Proteomes" id="UP000469185">
    <property type="component" value="Unassembled WGS sequence"/>
</dbReference>
<dbReference type="AlphaFoldDB" id="A0A6N9YK88"/>
<keyword evidence="4" id="KW-1185">Reference proteome</keyword>
<keyword evidence="2" id="KW-0732">Signal</keyword>
<comment type="caution">
    <text evidence="3">The sequence shown here is derived from an EMBL/GenBank/DDBJ whole genome shotgun (WGS) entry which is preliminary data.</text>
</comment>
<feature type="region of interest" description="Disordered" evidence="1">
    <location>
        <begin position="281"/>
        <end position="311"/>
    </location>
</feature>
<accession>A0A6N9YK88</accession>
<protein>
    <submittedName>
        <fullName evidence="3">Uncharacterized protein</fullName>
    </submittedName>
</protein>
<organism evidence="3 4">
    <name type="scientific">Phytoactinopolyspora alkaliphila</name>
    <dbReference type="NCBI Taxonomy" id="1783498"/>
    <lineage>
        <taxon>Bacteria</taxon>
        <taxon>Bacillati</taxon>
        <taxon>Actinomycetota</taxon>
        <taxon>Actinomycetes</taxon>
        <taxon>Jiangellales</taxon>
        <taxon>Jiangellaceae</taxon>
        <taxon>Phytoactinopolyspora</taxon>
    </lineage>
</organism>
<sequence>MRRQHIHQALWFVLGAGGLLLAGCSGAPDESTSENTTGQSSGDQQSPLAEYVGDTISQGFRGGGVLVAVGRGEEADSDTERQKFRQVQELVAECMRDEGFDYVPETLEDLEATTADFNDAFALEPEEFAHTYGYGITTLRGSKSDDETPDPNQAIRDGLSDSAKDAYDQALWGDLTAMLNAEGAGDVIGEPGELESLDHGCHGRASEEVYDMEGGSVVSSDDGEFNGLFDDIFALQERIRRDSRVVAATEEWQHCMADAGHPDLETPDDPVSSVLNRLDQLQSSDDDTDEQSSSSVTAGEFPSETSDIDPEALRKLQEYEIDLATADYSCQQEHYEEVYRDVAFDMEREFVDANQAELERYRDWAAESGGNG</sequence>
<dbReference type="RefSeq" id="WP_163818107.1">
    <property type="nucleotide sequence ID" value="NZ_JAAGOB010000004.1"/>
</dbReference>
<feature type="region of interest" description="Disordered" evidence="1">
    <location>
        <begin position="139"/>
        <end position="160"/>
    </location>
</feature>
<feature type="chain" id="PRO_5038547526" evidence="2">
    <location>
        <begin position="28"/>
        <end position="372"/>
    </location>
</feature>
<dbReference type="PROSITE" id="PS51257">
    <property type="entry name" value="PROKAR_LIPOPROTEIN"/>
    <property type="match status" value="1"/>
</dbReference>
<evidence type="ECO:0000313" key="4">
    <source>
        <dbReference type="Proteomes" id="UP000469185"/>
    </source>
</evidence>
<proteinExistence type="predicted"/>
<feature type="signal peptide" evidence="2">
    <location>
        <begin position="1"/>
        <end position="27"/>
    </location>
</feature>
<feature type="region of interest" description="Disordered" evidence="1">
    <location>
        <begin position="26"/>
        <end position="47"/>
    </location>
</feature>
<dbReference type="EMBL" id="JAAGOB010000004">
    <property type="protein sequence ID" value="NED95384.1"/>
    <property type="molecule type" value="Genomic_DNA"/>
</dbReference>
<gene>
    <name evidence="3" type="ORF">G1H11_08660</name>
</gene>
<feature type="compositionally biased region" description="Polar residues" evidence="1">
    <location>
        <begin position="33"/>
        <end position="47"/>
    </location>
</feature>
<evidence type="ECO:0000256" key="2">
    <source>
        <dbReference type="SAM" id="SignalP"/>
    </source>
</evidence>
<evidence type="ECO:0000313" key="3">
    <source>
        <dbReference type="EMBL" id="NED95384.1"/>
    </source>
</evidence>
<reference evidence="3 4" key="1">
    <citation type="submission" date="2020-02" db="EMBL/GenBank/DDBJ databases">
        <authorList>
            <person name="Li X.-J."/>
            <person name="Feng X.-M."/>
        </authorList>
    </citation>
    <scope>NUCLEOTIDE SEQUENCE [LARGE SCALE GENOMIC DNA]</scope>
    <source>
        <strain evidence="3 4">CGMCC 4.7225</strain>
    </source>
</reference>